<dbReference type="Pfam" id="PF01479">
    <property type="entry name" value="S4"/>
    <property type="match status" value="1"/>
</dbReference>
<feature type="domain" description="RNA-binding S4" evidence="8">
    <location>
        <begin position="104"/>
        <end position="166"/>
    </location>
</feature>
<dbReference type="InterPro" id="IPR018079">
    <property type="entry name" value="Ribosomal_uS4_CS"/>
</dbReference>
<dbReference type="GO" id="GO:0019843">
    <property type="term" value="F:rRNA binding"/>
    <property type="evidence" value="ECO:0007669"/>
    <property type="project" value="UniProtKB-UniRule"/>
</dbReference>
<dbReference type="CDD" id="cd00165">
    <property type="entry name" value="S4"/>
    <property type="match status" value="1"/>
</dbReference>
<keyword evidence="3 6" id="KW-0694">RNA-binding</keyword>
<dbReference type="InterPro" id="IPR022801">
    <property type="entry name" value="Ribosomal_uS4"/>
</dbReference>
<name>A0A8T3UQN5_9ARCH</name>
<dbReference type="PANTHER" id="PTHR11831:SF5">
    <property type="entry name" value="40S RIBOSOMAL PROTEIN S9"/>
    <property type="match status" value="1"/>
</dbReference>
<comment type="similarity">
    <text evidence="1 6">Belongs to the universal ribosomal protein uS4 family.</text>
</comment>
<reference evidence="9 10" key="1">
    <citation type="submission" date="2020-09" db="EMBL/GenBank/DDBJ databases">
        <title>Genomic characterization of a novel Parvarchaeota family in acid mine drainage sediments.</title>
        <authorList>
            <person name="Luo Z.-H."/>
        </authorList>
    </citation>
    <scope>NUCLEOTIDE SEQUENCE [LARGE SCALE GENOMIC DNA]</scope>
    <source>
        <strain evidence="9">TL1-5_bins.178</strain>
    </source>
</reference>
<dbReference type="AlphaFoldDB" id="A0A8T3UQN5"/>
<dbReference type="GO" id="GO:0015935">
    <property type="term" value="C:small ribosomal subunit"/>
    <property type="evidence" value="ECO:0007669"/>
    <property type="project" value="InterPro"/>
</dbReference>
<evidence type="ECO:0000256" key="1">
    <source>
        <dbReference type="ARBA" id="ARBA00007465"/>
    </source>
</evidence>
<evidence type="ECO:0000256" key="5">
    <source>
        <dbReference type="ARBA" id="ARBA00023274"/>
    </source>
</evidence>
<dbReference type="PROSITE" id="PS50889">
    <property type="entry name" value="S4"/>
    <property type="match status" value="1"/>
</dbReference>
<keyword evidence="2 6" id="KW-0699">rRNA-binding</keyword>
<comment type="function">
    <text evidence="6">With S5 and S12 plays an important role in translational accuracy.</text>
</comment>
<dbReference type="InterPro" id="IPR002942">
    <property type="entry name" value="S4_RNA-bd"/>
</dbReference>
<evidence type="ECO:0000256" key="3">
    <source>
        <dbReference type="ARBA" id="ARBA00022884"/>
    </source>
</evidence>
<comment type="subunit">
    <text evidence="6">Part of the 30S ribosomal subunit. Contacts protein S5. The interaction surface between S4 and S5 is involved in control of translational fidelity.</text>
</comment>
<comment type="caution">
    <text evidence="9">The sequence shown here is derived from an EMBL/GenBank/DDBJ whole genome shotgun (WGS) entry which is preliminary data.</text>
</comment>
<dbReference type="NCBIfam" id="TIGR01018">
    <property type="entry name" value="uS4_arch"/>
    <property type="match status" value="1"/>
</dbReference>
<evidence type="ECO:0000256" key="2">
    <source>
        <dbReference type="ARBA" id="ARBA00022730"/>
    </source>
</evidence>
<dbReference type="GO" id="GO:0006412">
    <property type="term" value="P:translation"/>
    <property type="evidence" value="ECO:0007669"/>
    <property type="project" value="UniProtKB-UniRule"/>
</dbReference>
<protein>
    <recommendedName>
        <fullName evidence="6">Small ribosomal subunit protein uS4</fullName>
    </recommendedName>
</protein>
<dbReference type="PROSITE" id="PS00632">
    <property type="entry name" value="RIBOSOMAL_S4"/>
    <property type="match status" value="1"/>
</dbReference>
<dbReference type="EMBL" id="JADFAQ010000014">
    <property type="protein sequence ID" value="MBE5727921.1"/>
    <property type="molecule type" value="Genomic_DNA"/>
</dbReference>
<dbReference type="PANTHER" id="PTHR11831">
    <property type="entry name" value="30S 40S RIBOSOMAL PROTEIN"/>
    <property type="match status" value="1"/>
</dbReference>
<evidence type="ECO:0000256" key="6">
    <source>
        <dbReference type="HAMAP-Rule" id="MF_01306"/>
    </source>
</evidence>
<evidence type="ECO:0000259" key="8">
    <source>
        <dbReference type="SMART" id="SM00363"/>
    </source>
</evidence>
<evidence type="ECO:0000313" key="10">
    <source>
        <dbReference type="Proteomes" id="UP000763484"/>
    </source>
</evidence>
<feature type="compositionally biased region" description="Basic and acidic residues" evidence="7">
    <location>
        <begin position="163"/>
        <end position="177"/>
    </location>
</feature>
<proteinExistence type="inferred from homology"/>
<organism evidence="9 10">
    <name type="scientific">Candidatus Acidifodinimicrobium mancum</name>
    <dbReference type="NCBI Taxonomy" id="2898728"/>
    <lineage>
        <taxon>Archaea</taxon>
        <taxon>Candidatus Parvarchaeota</taxon>
        <taxon>Candidatus Acidifodinimicrobiaceae</taxon>
        <taxon>Candidatus Acidifodinimicrobium</taxon>
    </lineage>
</organism>
<dbReference type="GO" id="GO:0042274">
    <property type="term" value="P:ribosomal small subunit biogenesis"/>
    <property type="evidence" value="ECO:0007669"/>
    <property type="project" value="TreeGrafter"/>
</dbReference>
<evidence type="ECO:0000313" key="9">
    <source>
        <dbReference type="EMBL" id="MBE5727921.1"/>
    </source>
</evidence>
<accession>A0A8T3UQN5</accession>
<evidence type="ECO:0000256" key="4">
    <source>
        <dbReference type="ARBA" id="ARBA00022980"/>
    </source>
</evidence>
<feature type="region of interest" description="Disordered" evidence="7">
    <location>
        <begin position="149"/>
        <end position="177"/>
    </location>
</feature>
<dbReference type="NCBIfam" id="NF003139">
    <property type="entry name" value="PRK04051.1"/>
    <property type="match status" value="1"/>
</dbReference>
<dbReference type="InterPro" id="IPR005710">
    <property type="entry name" value="Ribosomal_uS4_euk/arc"/>
</dbReference>
<dbReference type="SUPFAM" id="SSF55174">
    <property type="entry name" value="Alpha-L RNA-binding motif"/>
    <property type="match status" value="1"/>
</dbReference>
<keyword evidence="5 6" id="KW-0687">Ribonucleoprotein</keyword>
<dbReference type="SMART" id="SM00363">
    <property type="entry name" value="S4"/>
    <property type="match status" value="1"/>
</dbReference>
<dbReference type="Gene3D" id="3.10.290.10">
    <property type="entry name" value="RNA-binding S4 domain"/>
    <property type="match status" value="1"/>
</dbReference>
<dbReference type="GO" id="GO:0003735">
    <property type="term" value="F:structural constituent of ribosome"/>
    <property type="evidence" value="ECO:0007669"/>
    <property type="project" value="InterPro"/>
</dbReference>
<dbReference type="Proteomes" id="UP000763484">
    <property type="component" value="Unassembled WGS sequence"/>
</dbReference>
<evidence type="ECO:0000256" key="7">
    <source>
        <dbReference type="SAM" id="MobiDB-lite"/>
    </source>
</evidence>
<comment type="function">
    <text evidence="6">One of the primary rRNA binding proteins, it binds directly to 16S rRNA where it nucleates assembly of the body of the 30S subunit.</text>
</comment>
<keyword evidence="4 6" id="KW-0689">Ribosomal protein</keyword>
<dbReference type="InterPro" id="IPR022802">
    <property type="entry name" value="Ribosomal_uS4_arc"/>
</dbReference>
<dbReference type="InterPro" id="IPR036986">
    <property type="entry name" value="S4_RNA-bd_sf"/>
</dbReference>
<dbReference type="HAMAP" id="MF_01306_A">
    <property type="entry name" value="Ribosomal_uS4_A"/>
    <property type="match status" value="1"/>
</dbReference>
<sequence>MGTSKKQTNKFKSPTKIWDKSRIDRDRILRKRYGFKSKKELWKEESFLRNIRKRARDIIASKATNTEAEGEKTFIEKLNKLGLVGKDATEDNVLELGIENILERRLQTIVFKKKLARSINEARQMITHSHIALGDKVVSAPSMLVNREDEEKVNYAPNSPFKSETHPIRANKEENKG</sequence>
<gene>
    <name evidence="6" type="primary">rps4</name>
    <name evidence="9" type="ORF">IHE50_00700</name>
</gene>